<dbReference type="Pfam" id="PF00430">
    <property type="entry name" value="ATP-synt_B"/>
    <property type="match status" value="1"/>
</dbReference>
<organism evidence="16 17">
    <name type="scientific">Planctomicrobium piriforme</name>
    <dbReference type="NCBI Taxonomy" id="1576369"/>
    <lineage>
        <taxon>Bacteria</taxon>
        <taxon>Pseudomonadati</taxon>
        <taxon>Planctomycetota</taxon>
        <taxon>Planctomycetia</taxon>
        <taxon>Planctomycetales</taxon>
        <taxon>Planctomycetaceae</taxon>
        <taxon>Planctomicrobium</taxon>
    </lineage>
</organism>
<comment type="function">
    <text evidence="10 13">F(1)F(0) ATP synthase produces ATP from ADP in the presence of a proton or sodium gradient. F-type ATPases consist of two structural domains, F(1) containing the extramembraneous catalytic core and F(0) containing the membrane proton channel, linked together by a central stalk and a peripheral stalk. During catalysis, ATP synthesis in the catalytic domain of F(1) is coupled via a rotary mechanism of the central stalk subunits to proton translocation.</text>
</comment>
<gene>
    <name evidence="13" type="primary">atpF</name>
    <name evidence="16" type="ORF">SAMN05421753_12314</name>
</gene>
<keyword evidence="4 13" id="KW-0812">Transmembrane</keyword>
<dbReference type="EMBL" id="FOQD01000023">
    <property type="protein sequence ID" value="SFJ53538.1"/>
    <property type="molecule type" value="Genomic_DNA"/>
</dbReference>
<keyword evidence="8 13" id="KW-0472">Membrane</keyword>
<comment type="subunit">
    <text evidence="13">F-type ATPases have 2 components, F(1) - the catalytic core - and F(0) - the membrane proton channel. F(1) has five subunits: alpha(3), beta(3), gamma(1), delta(1), epsilon(1). F(0) has three main subunits: a(1), b(2) and c(10-14). The alpha and beta chains form an alternating ring which encloses part of the gamma chain. F(1) is attached to F(0) by a central stalk formed by the gamma and epsilon chains, while a peripheral stalk is formed by the delta and b chains.</text>
</comment>
<keyword evidence="2 13" id="KW-0813">Transport</keyword>
<evidence type="ECO:0000256" key="13">
    <source>
        <dbReference type="HAMAP-Rule" id="MF_01398"/>
    </source>
</evidence>
<evidence type="ECO:0000256" key="15">
    <source>
        <dbReference type="SAM" id="Coils"/>
    </source>
</evidence>
<evidence type="ECO:0000313" key="16">
    <source>
        <dbReference type="EMBL" id="SFJ53538.1"/>
    </source>
</evidence>
<dbReference type="RefSeq" id="WP_092056452.1">
    <property type="nucleotide sequence ID" value="NZ_FOQD01000023.1"/>
</dbReference>
<keyword evidence="5 13" id="KW-0375">Hydrogen ion transport</keyword>
<sequence>MRDQRHHSRRLSGLALLAGLFCLVTGTDAFALQKPAHEHPIDGQAIIEHASGEHLQEPVKSVPNYKRPPLAFDLTMFLFTFLLFGGFVLAMRPLVWQPLIAGLDAREGRIAQAEADARASRLEVQQLTAQAERRLAEVQQQVGAMLAKARSEAEATKAQIMAQAEADAQRVKQEALAAIAQAKAEAIDQLEQVTGEQVSLATEHLAGMRF</sequence>
<accession>A0A1I3S4J7</accession>
<keyword evidence="13" id="KW-1003">Cell membrane</keyword>
<comment type="subcellular location">
    <subcellularLocation>
        <location evidence="13">Cell membrane</location>
        <topology evidence="13">Single-pass membrane protein</topology>
    </subcellularLocation>
    <subcellularLocation>
        <location evidence="12">Endomembrane system</location>
        <topology evidence="12">Single-pass membrane protein</topology>
    </subcellularLocation>
</comment>
<keyword evidence="9 13" id="KW-0066">ATP synthesis</keyword>
<dbReference type="GO" id="GO:0046933">
    <property type="term" value="F:proton-transporting ATP synthase activity, rotational mechanism"/>
    <property type="evidence" value="ECO:0007669"/>
    <property type="project" value="UniProtKB-UniRule"/>
</dbReference>
<dbReference type="PANTHER" id="PTHR33445">
    <property type="entry name" value="ATP SYNTHASE SUBUNIT B', CHLOROPLASTIC"/>
    <property type="match status" value="1"/>
</dbReference>
<evidence type="ECO:0000256" key="6">
    <source>
        <dbReference type="ARBA" id="ARBA00022989"/>
    </source>
</evidence>
<comment type="similarity">
    <text evidence="1 13 14">Belongs to the ATPase B chain family.</text>
</comment>
<evidence type="ECO:0000256" key="8">
    <source>
        <dbReference type="ARBA" id="ARBA00023136"/>
    </source>
</evidence>
<comment type="function">
    <text evidence="11">Component of the F(0) channel, it forms part of the peripheral stalk, linking F(1) to F(0). The b'-subunit is a diverged and duplicated form of b found in plants and photosynthetic bacteria.</text>
</comment>
<proteinExistence type="inferred from homology"/>
<evidence type="ECO:0000256" key="10">
    <source>
        <dbReference type="ARBA" id="ARBA00025198"/>
    </source>
</evidence>
<evidence type="ECO:0000256" key="3">
    <source>
        <dbReference type="ARBA" id="ARBA00022547"/>
    </source>
</evidence>
<evidence type="ECO:0000256" key="4">
    <source>
        <dbReference type="ARBA" id="ARBA00022692"/>
    </source>
</evidence>
<dbReference type="Proteomes" id="UP000199518">
    <property type="component" value="Unassembled WGS sequence"/>
</dbReference>
<evidence type="ECO:0000256" key="7">
    <source>
        <dbReference type="ARBA" id="ARBA00023065"/>
    </source>
</evidence>
<keyword evidence="15" id="KW-0175">Coiled coil</keyword>
<dbReference type="PANTHER" id="PTHR33445:SF1">
    <property type="entry name" value="ATP SYNTHASE SUBUNIT B"/>
    <property type="match status" value="1"/>
</dbReference>
<evidence type="ECO:0000256" key="1">
    <source>
        <dbReference type="ARBA" id="ARBA00005513"/>
    </source>
</evidence>
<dbReference type="GO" id="GO:0045259">
    <property type="term" value="C:proton-transporting ATP synthase complex"/>
    <property type="evidence" value="ECO:0007669"/>
    <property type="project" value="UniProtKB-KW"/>
</dbReference>
<dbReference type="OrthoDB" id="274361at2"/>
<evidence type="ECO:0000256" key="9">
    <source>
        <dbReference type="ARBA" id="ARBA00023310"/>
    </source>
</evidence>
<keyword evidence="3 13" id="KW-0138">CF(0)</keyword>
<feature type="transmembrane region" description="Helical" evidence="13">
    <location>
        <begin position="70"/>
        <end position="90"/>
    </location>
</feature>
<evidence type="ECO:0000256" key="2">
    <source>
        <dbReference type="ARBA" id="ARBA00022448"/>
    </source>
</evidence>
<reference evidence="17" key="1">
    <citation type="submission" date="2016-10" db="EMBL/GenBank/DDBJ databases">
        <authorList>
            <person name="Varghese N."/>
            <person name="Submissions S."/>
        </authorList>
    </citation>
    <scope>NUCLEOTIDE SEQUENCE [LARGE SCALE GENOMIC DNA]</scope>
    <source>
        <strain evidence="17">DSM 26348</strain>
    </source>
</reference>
<dbReference type="HAMAP" id="MF_01398">
    <property type="entry name" value="ATP_synth_b_bprime"/>
    <property type="match status" value="1"/>
</dbReference>
<dbReference type="GO" id="GO:0012505">
    <property type="term" value="C:endomembrane system"/>
    <property type="evidence" value="ECO:0007669"/>
    <property type="project" value="UniProtKB-SubCell"/>
</dbReference>
<evidence type="ECO:0000256" key="11">
    <source>
        <dbReference type="ARBA" id="ARBA00025614"/>
    </source>
</evidence>
<dbReference type="InterPro" id="IPR050059">
    <property type="entry name" value="ATP_synthase_B_chain"/>
</dbReference>
<evidence type="ECO:0000256" key="5">
    <source>
        <dbReference type="ARBA" id="ARBA00022781"/>
    </source>
</evidence>
<dbReference type="InterPro" id="IPR002146">
    <property type="entry name" value="ATP_synth_b/b'su_bac/chlpt"/>
</dbReference>
<dbReference type="AlphaFoldDB" id="A0A1I3S4J7"/>
<dbReference type="GO" id="GO:0046961">
    <property type="term" value="F:proton-transporting ATPase activity, rotational mechanism"/>
    <property type="evidence" value="ECO:0007669"/>
    <property type="project" value="TreeGrafter"/>
</dbReference>
<feature type="coiled-coil region" evidence="15">
    <location>
        <begin position="110"/>
        <end position="192"/>
    </location>
</feature>
<evidence type="ECO:0000256" key="12">
    <source>
        <dbReference type="ARBA" id="ARBA00037847"/>
    </source>
</evidence>
<keyword evidence="6 13" id="KW-1133">Transmembrane helix</keyword>
<name>A0A1I3S4J7_9PLAN</name>
<protein>
    <recommendedName>
        <fullName evidence="13">ATP synthase subunit b</fullName>
    </recommendedName>
    <alternativeName>
        <fullName evidence="13">ATP synthase F(0) sector subunit b</fullName>
    </alternativeName>
    <alternativeName>
        <fullName evidence="13">ATPase subunit I</fullName>
    </alternativeName>
    <alternativeName>
        <fullName evidence="13">F-type ATPase subunit b</fullName>
        <shortName evidence="13">F-ATPase subunit b</shortName>
    </alternativeName>
</protein>
<dbReference type="GO" id="GO:0005886">
    <property type="term" value="C:plasma membrane"/>
    <property type="evidence" value="ECO:0007669"/>
    <property type="project" value="UniProtKB-SubCell"/>
</dbReference>
<keyword evidence="17" id="KW-1185">Reference proteome</keyword>
<keyword evidence="7 13" id="KW-0406">Ion transport</keyword>
<evidence type="ECO:0000256" key="14">
    <source>
        <dbReference type="RuleBase" id="RU003848"/>
    </source>
</evidence>
<dbReference type="CDD" id="cd06503">
    <property type="entry name" value="ATP-synt_Fo_b"/>
    <property type="match status" value="1"/>
</dbReference>
<evidence type="ECO:0000313" key="17">
    <source>
        <dbReference type="Proteomes" id="UP000199518"/>
    </source>
</evidence>
<dbReference type="STRING" id="1576369.SAMN05421753_12314"/>